<feature type="chain" id="PRO_5045799656" evidence="4">
    <location>
        <begin position="20"/>
        <end position="833"/>
    </location>
</feature>
<evidence type="ECO:0000313" key="7">
    <source>
        <dbReference type="EMBL" id="MCV9389259.1"/>
    </source>
</evidence>
<dbReference type="SUPFAM" id="SSF56935">
    <property type="entry name" value="Porins"/>
    <property type="match status" value="1"/>
</dbReference>
<dbReference type="Gene3D" id="2.170.130.10">
    <property type="entry name" value="TonB-dependent receptor, plug domain"/>
    <property type="match status" value="1"/>
</dbReference>
<evidence type="ECO:0000259" key="5">
    <source>
        <dbReference type="Pfam" id="PF07715"/>
    </source>
</evidence>
<evidence type="ECO:0000256" key="1">
    <source>
        <dbReference type="ARBA" id="ARBA00004442"/>
    </source>
</evidence>
<dbReference type="InterPro" id="IPR041700">
    <property type="entry name" value="OMP_b-brl_3"/>
</dbReference>
<keyword evidence="3" id="KW-0998">Cell outer membrane</keyword>
<dbReference type="InterPro" id="IPR036942">
    <property type="entry name" value="Beta-barrel_TonB_sf"/>
</dbReference>
<dbReference type="InterPro" id="IPR037066">
    <property type="entry name" value="Plug_dom_sf"/>
</dbReference>
<keyword evidence="2" id="KW-0472">Membrane</keyword>
<keyword evidence="4" id="KW-0732">Signal</keyword>
<feature type="domain" description="TonB-dependent receptor plug" evidence="5">
    <location>
        <begin position="130"/>
        <end position="217"/>
    </location>
</feature>
<evidence type="ECO:0000256" key="3">
    <source>
        <dbReference type="ARBA" id="ARBA00023237"/>
    </source>
</evidence>
<dbReference type="SUPFAM" id="SSF49464">
    <property type="entry name" value="Carboxypeptidase regulatory domain-like"/>
    <property type="match status" value="1"/>
</dbReference>
<evidence type="ECO:0000256" key="2">
    <source>
        <dbReference type="ARBA" id="ARBA00023136"/>
    </source>
</evidence>
<comment type="caution">
    <text evidence="7">The sequence shown here is derived from an EMBL/GenBank/DDBJ whole genome shotgun (WGS) entry which is preliminary data.</text>
</comment>
<evidence type="ECO:0000313" key="8">
    <source>
        <dbReference type="Proteomes" id="UP001300692"/>
    </source>
</evidence>
<gene>
    <name evidence="7" type="ORF">N7U62_21520</name>
</gene>
<dbReference type="Proteomes" id="UP001300692">
    <property type="component" value="Unassembled WGS sequence"/>
</dbReference>
<feature type="signal peptide" evidence="4">
    <location>
        <begin position="1"/>
        <end position="19"/>
    </location>
</feature>
<dbReference type="Pfam" id="PF07715">
    <property type="entry name" value="Plug"/>
    <property type="match status" value="1"/>
</dbReference>
<evidence type="ECO:0000259" key="6">
    <source>
        <dbReference type="Pfam" id="PF14905"/>
    </source>
</evidence>
<dbReference type="Pfam" id="PF14905">
    <property type="entry name" value="OMP_b-brl_3"/>
    <property type="match status" value="1"/>
</dbReference>
<dbReference type="PANTHER" id="PTHR40980:SF4">
    <property type="entry name" value="TONB-DEPENDENT RECEPTOR-LIKE BETA-BARREL DOMAIN-CONTAINING PROTEIN"/>
    <property type="match status" value="1"/>
</dbReference>
<keyword evidence="8" id="KW-1185">Reference proteome</keyword>
<evidence type="ECO:0000256" key="4">
    <source>
        <dbReference type="SAM" id="SignalP"/>
    </source>
</evidence>
<comment type="subcellular location">
    <subcellularLocation>
        <location evidence="1">Cell outer membrane</location>
    </subcellularLocation>
</comment>
<feature type="domain" description="Outer membrane protein beta-barrel" evidence="6">
    <location>
        <begin position="388"/>
        <end position="783"/>
    </location>
</feature>
<name>A0ABT3D0B5_9BACT</name>
<dbReference type="RefSeq" id="WP_264140182.1">
    <property type="nucleotide sequence ID" value="NZ_JAOYOD010000001.1"/>
</dbReference>
<dbReference type="EMBL" id="JAOYOD010000001">
    <property type="protein sequence ID" value="MCV9389259.1"/>
    <property type="molecule type" value="Genomic_DNA"/>
</dbReference>
<sequence length="833" mass="94574">MRKILIAILSALTSQFCLAQSTLSGRLVDDSEQAPIEFASVILYESNTQSFVKGVVSDMNGAFSLNDLKAGNYTLTIQFMGFEDKTIDGISIDKKQALDLGAIALSPNEQLLQELVVSGQKVTTMHQLDRQVFEADQFQNSQGGTATDVLRNMPSVSINAEGNMSVRGSTGFVVLLNGQPIQSDPALLLNQLPANSIKNIEIITAPSAKYDSEGKAGIINIITTQNATDGLFAQVNVKVGLPSIEPYDNKEAAQRYGADFTLNYRKDKWDLALGGSYLRNDKSGRREGDVWTEIGDKRTEFPSDGERSFDETNYSGRMAVGFHPNERNDFNISIYGGKRSKDRTADIYYDNKTYQLPDGGQISAFDYYNENLRIRTGDFALGSFDYSHRFSNESKLSLSALYEYTLLGGPTTNRNLATNWRQDQSIYNDEYNTNDNPLYGTRFNLDYDLAPTLLGQWTVGYQFRHLDHQGDFLYEAYDFDSDSWNIVPEYSSNLNLKRSIHSAYINLDGEGAQWNYGIGLRTELMDRKLDYIGRSIGDQRQVLNYDYFRFFPSASLQYAVSEDFKIKSAYSKRVERTTTFKMNPFKEKEHSETLEQGDANLLPEFIDLVELGIIKDFENQSFFATTYFRNTENVINRVNTVDSDTVLNRIYTNVGRGKAFGLEIGTEMNLTKWWTLYAGTNIYHYQIDGEFNQTKINPKAWQYLANINTTFALSPTMDLQWSLNYLSERITAQGKDSRFYSPNLTLSKSFLDERLSTTLQWLNMDMGLLDTNEQRISTSGDYIDPADGVRKAFYTTTNYVYEVDIIMINVSYKFNKLKNKAKFAESEFGNKEF</sequence>
<organism evidence="7 8">
    <name type="scientific">Reichenbachiella ulvae</name>
    <dbReference type="NCBI Taxonomy" id="2980104"/>
    <lineage>
        <taxon>Bacteria</taxon>
        <taxon>Pseudomonadati</taxon>
        <taxon>Bacteroidota</taxon>
        <taxon>Cytophagia</taxon>
        <taxon>Cytophagales</taxon>
        <taxon>Reichenbachiellaceae</taxon>
        <taxon>Reichenbachiella</taxon>
    </lineage>
</organism>
<protein>
    <submittedName>
        <fullName evidence="7">TonB-dependent receptor family protein</fullName>
    </submittedName>
</protein>
<keyword evidence="7" id="KW-0675">Receptor</keyword>
<dbReference type="InterPro" id="IPR008969">
    <property type="entry name" value="CarboxyPept-like_regulatory"/>
</dbReference>
<dbReference type="PANTHER" id="PTHR40980">
    <property type="entry name" value="PLUG DOMAIN-CONTAINING PROTEIN"/>
    <property type="match status" value="1"/>
</dbReference>
<accession>A0ABT3D0B5</accession>
<dbReference type="Gene3D" id="2.60.40.1120">
    <property type="entry name" value="Carboxypeptidase-like, regulatory domain"/>
    <property type="match status" value="1"/>
</dbReference>
<dbReference type="InterPro" id="IPR012910">
    <property type="entry name" value="Plug_dom"/>
</dbReference>
<dbReference type="Gene3D" id="2.40.170.20">
    <property type="entry name" value="TonB-dependent receptor, beta-barrel domain"/>
    <property type="match status" value="1"/>
</dbReference>
<reference evidence="7 8" key="1">
    <citation type="submission" date="2022-10" db="EMBL/GenBank/DDBJ databases">
        <title>Comparative genomics and taxonomic characterization of three novel marine species of genus Reichenbachiella exhibiting antioxidant and polysaccharide degradation activities.</title>
        <authorList>
            <person name="Muhammad N."/>
            <person name="Lee Y.-J."/>
            <person name="Ko J."/>
            <person name="Kim S.-G."/>
        </authorList>
    </citation>
    <scope>NUCLEOTIDE SEQUENCE [LARGE SCALE GENOMIC DNA]</scope>
    <source>
        <strain evidence="7 8">ABR2-5</strain>
    </source>
</reference>
<dbReference type="Pfam" id="PF13715">
    <property type="entry name" value="CarbopepD_reg_2"/>
    <property type="match status" value="1"/>
</dbReference>
<proteinExistence type="predicted"/>